<organism evidence="1 2">
    <name type="scientific">Nyctereutes procyonoides</name>
    <name type="common">Raccoon dog</name>
    <name type="synonym">Canis procyonoides</name>
    <dbReference type="NCBI Taxonomy" id="34880"/>
    <lineage>
        <taxon>Eukaryota</taxon>
        <taxon>Metazoa</taxon>
        <taxon>Chordata</taxon>
        <taxon>Craniata</taxon>
        <taxon>Vertebrata</taxon>
        <taxon>Euteleostomi</taxon>
        <taxon>Mammalia</taxon>
        <taxon>Eutheria</taxon>
        <taxon>Laurasiatheria</taxon>
        <taxon>Carnivora</taxon>
        <taxon>Caniformia</taxon>
        <taxon>Canidae</taxon>
        <taxon>Nyctereutes</taxon>
    </lineage>
</organism>
<dbReference type="EMBL" id="CAJHUB010000774">
    <property type="protein sequence ID" value="CAD7691280.1"/>
    <property type="molecule type" value="Genomic_DNA"/>
</dbReference>
<accession>A0A811ZS12</accession>
<proteinExistence type="predicted"/>
<gene>
    <name evidence="1" type="ORF">NYPRO_LOCUS24074</name>
</gene>
<dbReference type="Proteomes" id="UP000645828">
    <property type="component" value="Unassembled WGS sequence"/>
</dbReference>
<dbReference type="Gene3D" id="1.20.5.110">
    <property type="match status" value="1"/>
</dbReference>
<evidence type="ECO:0000313" key="2">
    <source>
        <dbReference type="Proteomes" id="UP000645828"/>
    </source>
</evidence>
<sequence>MIGVSLSPHFQSAGVFRSRVSYRKHIVGQQSKACHIILHFMSGPTQPLVKCPIVSVASTHKKVEWTIGISVDPRSGTSSQSPLQMNVWHQKDSVEILKLATQLTGPISHLREELQGFTSVCVARANAQLFGVWAKRDKEAAKQDVEKDKIKCPWQLLIKIHMYF</sequence>
<evidence type="ECO:0000313" key="1">
    <source>
        <dbReference type="EMBL" id="CAD7691280.1"/>
    </source>
</evidence>
<dbReference type="AlphaFoldDB" id="A0A811ZS12"/>
<keyword evidence="2" id="KW-1185">Reference proteome</keyword>
<comment type="caution">
    <text evidence="1">The sequence shown here is derived from an EMBL/GenBank/DDBJ whole genome shotgun (WGS) entry which is preliminary data.</text>
</comment>
<name>A0A811ZS12_NYCPR</name>
<reference evidence="1" key="1">
    <citation type="submission" date="2020-12" db="EMBL/GenBank/DDBJ databases">
        <authorList>
            <consortium name="Molecular Ecology Group"/>
        </authorList>
    </citation>
    <scope>NUCLEOTIDE SEQUENCE</scope>
    <source>
        <strain evidence="1">TBG_1078</strain>
    </source>
</reference>
<protein>
    <submittedName>
        <fullName evidence="1">(raccoon dog) hypothetical protein</fullName>
    </submittedName>
</protein>